<evidence type="ECO:0000256" key="1">
    <source>
        <dbReference type="SAM" id="MobiDB-lite"/>
    </source>
</evidence>
<keyword evidence="4" id="KW-1185">Reference proteome</keyword>
<dbReference type="RefSeq" id="WP_036467604.1">
    <property type="nucleotide sequence ID" value="NZ_HG964446.1"/>
</dbReference>
<reference evidence="3 4" key="3">
    <citation type="submission" date="2016-01" db="EMBL/GenBank/DDBJ databases">
        <title>The new phylogeny of the genus Mycobacterium.</title>
        <authorList>
            <person name="Tarcisio F."/>
            <person name="Conor M."/>
            <person name="Antonella G."/>
            <person name="Elisabetta G."/>
            <person name="Giulia F.S."/>
            <person name="Sara T."/>
            <person name="Anna F."/>
            <person name="Clotilde B."/>
            <person name="Roberto B."/>
            <person name="Veronica D.S."/>
            <person name="Fabio R."/>
            <person name="Monica P."/>
            <person name="Olivier J."/>
            <person name="Enrico T."/>
            <person name="Nicola S."/>
        </authorList>
    </citation>
    <scope>NUCLEOTIDE SEQUENCE [LARGE SCALE GENOMIC DNA]</scope>
    <source>
        <strain evidence="3 4">DSM 44626</strain>
    </source>
</reference>
<sequence precursor="true">MWRRARTCDHHAHDSCDSDKRHQPDESYQLRATDDIDEPREHNEPHDHHESCGHNEFHDADEFRNPGGAGRYRVTTSRIRLAAMIPVDRCERPCEKPLP</sequence>
<gene>
    <name evidence="3" type="ORF">AWC29_28130</name>
    <name evidence="2" type="ORF">BN973_01923</name>
</gene>
<feature type="region of interest" description="Disordered" evidence="1">
    <location>
        <begin position="1"/>
        <end position="72"/>
    </location>
</feature>
<dbReference type="Proteomes" id="UP000193710">
    <property type="component" value="Unassembled WGS sequence"/>
</dbReference>
<dbReference type="eggNOG" id="ENOG503225M">
    <property type="taxonomic scope" value="Bacteria"/>
</dbReference>
<dbReference type="HOGENOM" id="CLU_2317280_0_0_11"/>
<evidence type="ECO:0000313" key="3">
    <source>
        <dbReference type="EMBL" id="ORW99601.1"/>
    </source>
</evidence>
<name>A0A024JWF8_9MYCO</name>
<dbReference type="EMBL" id="HG964446">
    <property type="protein sequence ID" value="CDO87568.1"/>
    <property type="molecule type" value="Genomic_DNA"/>
</dbReference>
<accession>A0A024JWF8</accession>
<feature type="compositionally biased region" description="Basic and acidic residues" evidence="1">
    <location>
        <begin position="39"/>
        <end position="64"/>
    </location>
</feature>
<dbReference type="Proteomes" id="UP000028880">
    <property type="component" value="Unassembled WGS sequence"/>
</dbReference>
<dbReference type="EMBL" id="LQPY01000038">
    <property type="protein sequence ID" value="ORW99601.1"/>
    <property type="molecule type" value="Genomic_DNA"/>
</dbReference>
<dbReference type="AlphaFoldDB" id="A0A024JWF8"/>
<evidence type="ECO:0000313" key="2">
    <source>
        <dbReference type="EMBL" id="CDO87568.1"/>
    </source>
</evidence>
<proteinExistence type="predicted"/>
<feature type="compositionally biased region" description="Basic and acidic residues" evidence="1">
    <location>
        <begin position="1"/>
        <end position="25"/>
    </location>
</feature>
<reference evidence="2" key="2">
    <citation type="submission" date="2014-04" db="EMBL/GenBank/DDBJ databases">
        <authorList>
            <person name="Xu Y.W."/>
            <person name="Yang Q."/>
        </authorList>
    </citation>
    <scope>NUCLEOTIDE SEQUENCE</scope>
    <source>
        <strain evidence="2">DSM 44626</strain>
    </source>
</reference>
<protein>
    <submittedName>
        <fullName evidence="2">Uncharacterized protein</fullName>
    </submittedName>
</protein>
<organism evidence="2">
    <name type="scientific">Mycobacterium triplex</name>
    <dbReference type="NCBI Taxonomy" id="47839"/>
    <lineage>
        <taxon>Bacteria</taxon>
        <taxon>Bacillati</taxon>
        <taxon>Actinomycetota</taxon>
        <taxon>Actinomycetes</taxon>
        <taxon>Mycobacteriales</taxon>
        <taxon>Mycobacteriaceae</taxon>
        <taxon>Mycobacterium</taxon>
        <taxon>Mycobacterium simiae complex</taxon>
    </lineage>
</organism>
<reference evidence="2" key="1">
    <citation type="journal article" date="2014" name="Genome Announc.">
        <title>Draft Genome Sequence of Mycobacterium triplex DSM 44626.</title>
        <authorList>
            <person name="Sassi M."/>
            <person name="Croce O."/>
            <person name="Robert C."/>
            <person name="Raoult D."/>
            <person name="Drancourt M."/>
        </authorList>
    </citation>
    <scope>NUCLEOTIDE SEQUENCE [LARGE SCALE GENOMIC DNA]</scope>
    <source>
        <strain evidence="2">DSM 44626</strain>
    </source>
</reference>
<evidence type="ECO:0000313" key="4">
    <source>
        <dbReference type="Proteomes" id="UP000193710"/>
    </source>
</evidence>